<gene>
    <name evidence="1" type="ORF">GCM10010885_04760</name>
</gene>
<dbReference type="EMBL" id="BMOY01000004">
    <property type="protein sequence ID" value="GGI98244.1"/>
    <property type="molecule type" value="Genomic_DNA"/>
</dbReference>
<name>A0A917NFY9_9BACL</name>
<dbReference type="Proteomes" id="UP000637695">
    <property type="component" value="Unassembled WGS sequence"/>
</dbReference>
<organism evidence="1 2">
    <name type="scientific">Alicyclobacillus cellulosilyticus</name>
    <dbReference type="NCBI Taxonomy" id="1003997"/>
    <lineage>
        <taxon>Bacteria</taxon>
        <taxon>Bacillati</taxon>
        <taxon>Bacillota</taxon>
        <taxon>Bacilli</taxon>
        <taxon>Bacillales</taxon>
        <taxon>Alicyclobacillaceae</taxon>
        <taxon>Alicyclobacillus</taxon>
    </lineage>
</organism>
<reference evidence="1" key="1">
    <citation type="journal article" date="2014" name="Int. J. Syst. Evol. Microbiol.">
        <title>Complete genome sequence of Corynebacterium casei LMG S-19264T (=DSM 44701T), isolated from a smear-ripened cheese.</title>
        <authorList>
            <consortium name="US DOE Joint Genome Institute (JGI-PGF)"/>
            <person name="Walter F."/>
            <person name="Albersmeier A."/>
            <person name="Kalinowski J."/>
            <person name="Ruckert C."/>
        </authorList>
    </citation>
    <scope>NUCLEOTIDE SEQUENCE</scope>
    <source>
        <strain evidence="1">JCM 18487</strain>
    </source>
</reference>
<dbReference type="Pfam" id="PF08863">
    <property type="entry name" value="YolD"/>
    <property type="match status" value="1"/>
</dbReference>
<keyword evidence="2" id="KW-1185">Reference proteome</keyword>
<protein>
    <recommendedName>
        <fullName evidence="3">YolD-like protein</fullName>
    </recommendedName>
</protein>
<evidence type="ECO:0000313" key="1">
    <source>
        <dbReference type="EMBL" id="GGI98244.1"/>
    </source>
</evidence>
<dbReference type="AlphaFoldDB" id="A0A917NFY9"/>
<evidence type="ECO:0000313" key="2">
    <source>
        <dbReference type="Proteomes" id="UP000637695"/>
    </source>
</evidence>
<reference evidence="1" key="2">
    <citation type="submission" date="2020-09" db="EMBL/GenBank/DDBJ databases">
        <authorList>
            <person name="Sun Q."/>
            <person name="Ohkuma M."/>
        </authorList>
    </citation>
    <scope>NUCLEOTIDE SEQUENCE</scope>
    <source>
        <strain evidence="1">JCM 18487</strain>
    </source>
</reference>
<accession>A0A917NFY9</accession>
<proteinExistence type="predicted"/>
<dbReference type="InterPro" id="IPR014962">
    <property type="entry name" value="YolD"/>
</dbReference>
<evidence type="ECO:0008006" key="3">
    <source>
        <dbReference type="Google" id="ProtNLM"/>
    </source>
</evidence>
<sequence>MTSIRDGNIFAAMRLLLPEHRATAETYRQQRERRQPPELSEDALTEMQFILQKAAARRKPVRLTLFDQAQDEMLLGIPEIRDGRIWIHTEDGRRLPLDGRRVLRVEPG</sequence>
<dbReference type="RefSeq" id="WP_188880927.1">
    <property type="nucleotide sequence ID" value="NZ_BMOY01000004.1"/>
</dbReference>
<comment type="caution">
    <text evidence="1">The sequence shown here is derived from an EMBL/GenBank/DDBJ whole genome shotgun (WGS) entry which is preliminary data.</text>
</comment>